<evidence type="ECO:0000313" key="1">
    <source>
        <dbReference type="EMBL" id="KAH3728284.1"/>
    </source>
</evidence>
<proteinExistence type="predicted"/>
<protein>
    <submittedName>
        <fullName evidence="1">Uncharacterized protein</fullName>
    </submittedName>
</protein>
<organism evidence="1 2">
    <name type="scientific">Dreissena polymorpha</name>
    <name type="common">Zebra mussel</name>
    <name type="synonym">Mytilus polymorpha</name>
    <dbReference type="NCBI Taxonomy" id="45954"/>
    <lineage>
        <taxon>Eukaryota</taxon>
        <taxon>Metazoa</taxon>
        <taxon>Spiralia</taxon>
        <taxon>Lophotrochozoa</taxon>
        <taxon>Mollusca</taxon>
        <taxon>Bivalvia</taxon>
        <taxon>Autobranchia</taxon>
        <taxon>Heteroconchia</taxon>
        <taxon>Euheterodonta</taxon>
        <taxon>Imparidentia</taxon>
        <taxon>Neoheterodontei</taxon>
        <taxon>Myida</taxon>
        <taxon>Dreissenoidea</taxon>
        <taxon>Dreissenidae</taxon>
        <taxon>Dreissena</taxon>
    </lineage>
</organism>
<reference evidence="1" key="1">
    <citation type="journal article" date="2019" name="bioRxiv">
        <title>The Genome of the Zebra Mussel, Dreissena polymorpha: A Resource for Invasive Species Research.</title>
        <authorList>
            <person name="McCartney M.A."/>
            <person name="Auch B."/>
            <person name="Kono T."/>
            <person name="Mallez S."/>
            <person name="Zhang Y."/>
            <person name="Obille A."/>
            <person name="Becker A."/>
            <person name="Abrahante J.E."/>
            <person name="Garbe J."/>
            <person name="Badalamenti J.P."/>
            <person name="Herman A."/>
            <person name="Mangelson H."/>
            <person name="Liachko I."/>
            <person name="Sullivan S."/>
            <person name="Sone E.D."/>
            <person name="Koren S."/>
            <person name="Silverstein K.A.T."/>
            <person name="Beckman K.B."/>
            <person name="Gohl D.M."/>
        </authorList>
    </citation>
    <scope>NUCLEOTIDE SEQUENCE</scope>
    <source>
        <strain evidence="1">Duluth1</strain>
        <tissue evidence="1">Whole animal</tissue>
    </source>
</reference>
<name>A0A9D4CMU1_DREPO</name>
<reference evidence="1" key="2">
    <citation type="submission" date="2020-11" db="EMBL/GenBank/DDBJ databases">
        <authorList>
            <person name="McCartney M.A."/>
            <person name="Auch B."/>
            <person name="Kono T."/>
            <person name="Mallez S."/>
            <person name="Becker A."/>
            <person name="Gohl D.M."/>
            <person name="Silverstein K.A.T."/>
            <person name="Koren S."/>
            <person name="Bechman K.B."/>
            <person name="Herman A."/>
            <person name="Abrahante J.E."/>
            <person name="Garbe J."/>
        </authorList>
    </citation>
    <scope>NUCLEOTIDE SEQUENCE</scope>
    <source>
        <strain evidence="1">Duluth1</strain>
        <tissue evidence="1">Whole animal</tissue>
    </source>
</reference>
<dbReference type="Proteomes" id="UP000828390">
    <property type="component" value="Unassembled WGS sequence"/>
</dbReference>
<comment type="caution">
    <text evidence="1">The sequence shown here is derived from an EMBL/GenBank/DDBJ whole genome shotgun (WGS) entry which is preliminary data.</text>
</comment>
<accession>A0A9D4CMU1</accession>
<keyword evidence="2" id="KW-1185">Reference proteome</keyword>
<sequence length="69" mass="8119">MVKLQLDFEKDPSWMFCLPLLHFVSDVCKPFEELGEDLSHSNITPKWWGIVDIESEIRTFQGSTYKWAV</sequence>
<dbReference type="AlphaFoldDB" id="A0A9D4CMU1"/>
<gene>
    <name evidence="1" type="ORF">DPMN_054238</name>
</gene>
<evidence type="ECO:0000313" key="2">
    <source>
        <dbReference type="Proteomes" id="UP000828390"/>
    </source>
</evidence>
<dbReference type="EMBL" id="JAIWYP010000012">
    <property type="protein sequence ID" value="KAH3728284.1"/>
    <property type="molecule type" value="Genomic_DNA"/>
</dbReference>